<evidence type="ECO:0000256" key="2">
    <source>
        <dbReference type="ARBA" id="ARBA00007191"/>
    </source>
</evidence>
<dbReference type="GO" id="GO:0045505">
    <property type="term" value="F:dynein intermediate chain binding"/>
    <property type="evidence" value="ECO:0007669"/>
    <property type="project" value="UniProtKB-UniRule"/>
</dbReference>
<dbReference type="EMBL" id="MPUH01001508">
    <property type="protein sequence ID" value="OMJ67380.1"/>
    <property type="molecule type" value="Genomic_DNA"/>
</dbReference>
<evidence type="ECO:0000313" key="13">
    <source>
        <dbReference type="Proteomes" id="UP000187209"/>
    </source>
</evidence>
<evidence type="ECO:0000256" key="1">
    <source>
        <dbReference type="ARBA" id="ARBA00004245"/>
    </source>
</evidence>
<dbReference type="InterPro" id="IPR004942">
    <property type="entry name" value="Roadblock/LAMTOR2_dom"/>
</dbReference>
<feature type="domain" description="Roadblock/LAMTOR2" evidence="11">
    <location>
        <begin position="4"/>
        <end position="92"/>
    </location>
</feature>
<dbReference type="SUPFAM" id="SSF103196">
    <property type="entry name" value="Roadblock/LC7 domain"/>
    <property type="match status" value="1"/>
</dbReference>
<evidence type="ECO:0000259" key="11">
    <source>
        <dbReference type="SMART" id="SM00960"/>
    </source>
</evidence>
<comment type="subcellular location">
    <subcellularLocation>
        <location evidence="1 10">Cytoplasm</location>
        <location evidence="1 10">Cytoskeleton</location>
    </subcellularLocation>
</comment>
<evidence type="ECO:0000256" key="10">
    <source>
        <dbReference type="PIRNR" id="PIRNR009998"/>
    </source>
</evidence>
<evidence type="ECO:0000256" key="9">
    <source>
        <dbReference type="ARBA" id="ARBA00025362"/>
    </source>
</evidence>
<comment type="similarity">
    <text evidence="2 10">Belongs to the GAMAD family.</text>
</comment>
<evidence type="ECO:0000256" key="3">
    <source>
        <dbReference type="ARBA" id="ARBA00022448"/>
    </source>
</evidence>
<dbReference type="PANTHER" id="PTHR10779">
    <property type="entry name" value="DYNEIN LIGHT CHAIN ROADBLOCK"/>
    <property type="match status" value="1"/>
</dbReference>
<dbReference type="PIRSF" id="PIRSF009998">
    <property type="entry name" value="DLC7"/>
    <property type="match status" value="1"/>
</dbReference>
<dbReference type="Proteomes" id="UP000187209">
    <property type="component" value="Unassembled WGS sequence"/>
</dbReference>
<accession>A0A1R2ASK4</accession>
<dbReference type="AlphaFoldDB" id="A0A1R2ASK4"/>
<keyword evidence="4 10" id="KW-0963">Cytoplasm</keyword>
<gene>
    <name evidence="12" type="ORF">SteCoe_35473</name>
</gene>
<comment type="caution">
    <text evidence="12">The sequence shown here is derived from an EMBL/GenBank/DDBJ whole genome shotgun (WGS) entry which is preliminary data.</text>
</comment>
<sequence length="97" mass="10907">MSEIEEAFMRIKTHKGVKGIIISNYAGISVKSTMSSSDTAKYAGLISSLTLTARSIVKELDSQNDLVFLRVRSRKYEIMIAPDHEYILIVIQNPDEE</sequence>
<keyword evidence="3 10" id="KW-0813">Transport</keyword>
<comment type="function">
    <text evidence="9">Acts as one of several non-catalytic accessory components of the cytoplasmic dynein 1 complex that are thought to be involved in linking dynein to cargos and to adapter proteins that regulate dynein function. Cytoplasmic dynein 1 acts as a motor for the intracellular retrograde motility of vesicles and organelles along microtubules.</text>
</comment>
<dbReference type="Pfam" id="PF03259">
    <property type="entry name" value="Robl_LC7"/>
    <property type="match status" value="1"/>
</dbReference>
<keyword evidence="5 10" id="KW-0493">Microtubule</keyword>
<keyword evidence="7 10" id="KW-0505">Motor protein</keyword>
<organism evidence="12 13">
    <name type="scientific">Stentor coeruleus</name>
    <dbReference type="NCBI Taxonomy" id="5963"/>
    <lineage>
        <taxon>Eukaryota</taxon>
        <taxon>Sar</taxon>
        <taxon>Alveolata</taxon>
        <taxon>Ciliophora</taxon>
        <taxon>Postciliodesmatophora</taxon>
        <taxon>Heterotrichea</taxon>
        <taxon>Heterotrichida</taxon>
        <taxon>Stentoridae</taxon>
        <taxon>Stentor</taxon>
    </lineage>
</organism>
<keyword evidence="13" id="KW-1185">Reference proteome</keyword>
<proteinExistence type="inferred from homology"/>
<dbReference type="OrthoDB" id="299194at2759"/>
<keyword evidence="8 10" id="KW-0206">Cytoskeleton</keyword>
<dbReference type="GO" id="GO:0005868">
    <property type="term" value="C:cytoplasmic dynein complex"/>
    <property type="evidence" value="ECO:0007669"/>
    <property type="project" value="UniProtKB-UniRule"/>
</dbReference>
<protein>
    <recommendedName>
        <fullName evidence="10">Dynein light chain roadblock</fullName>
    </recommendedName>
</protein>
<evidence type="ECO:0000256" key="4">
    <source>
        <dbReference type="ARBA" id="ARBA00022490"/>
    </source>
</evidence>
<dbReference type="SMART" id="SM00960">
    <property type="entry name" value="Robl_LC7"/>
    <property type="match status" value="1"/>
</dbReference>
<keyword evidence="6 10" id="KW-0243">Dynein</keyword>
<evidence type="ECO:0000256" key="7">
    <source>
        <dbReference type="ARBA" id="ARBA00023175"/>
    </source>
</evidence>
<dbReference type="InterPro" id="IPR016561">
    <property type="entry name" value="DYNLRB1/2"/>
</dbReference>
<evidence type="ECO:0000256" key="6">
    <source>
        <dbReference type="ARBA" id="ARBA00023017"/>
    </source>
</evidence>
<dbReference type="GO" id="GO:0005737">
    <property type="term" value="C:cytoplasm"/>
    <property type="evidence" value="ECO:0007669"/>
    <property type="project" value="UniProtKB-UniRule"/>
</dbReference>
<dbReference type="GO" id="GO:0007018">
    <property type="term" value="P:microtubule-based movement"/>
    <property type="evidence" value="ECO:0007669"/>
    <property type="project" value="UniProtKB-UniRule"/>
</dbReference>
<reference evidence="12 13" key="1">
    <citation type="submission" date="2016-11" db="EMBL/GenBank/DDBJ databases">
        <title>The macronuclear genome of Stentor coeruleus: a giant cell with tiny introns.</title>
        <authorList>
            <person name="Slabodnick M."/>
            <person name="Ruby J.G."/>
            <person name="Reiff S.B."/>
            <person name="Swart E.C."/>
            <person name="Gosai S."/>
            <person name="Prabakaran S."/>
            <person name="Witkowska E."/>
            <person name="Larue G.E."/>
            <person name="Fisher S."/>
            <person name="Freeman R.M."/>
            <person name="Gunawardena J."/>
            <person name="Chu W."/>
            <person name="Stover N.A."/>
            <person name="Gregory B.D."/>
            <person name="Nowacki M."/>
            <person name="Derisi J."/>
            <person name="Roy S.W."/>
            <person name="Marshall W.F."/>
            <person name="Sood P."/>
        </authorList>
    </citation>
    <scope>NUCLEOTIDE SEQUENCE [LARGE SCALE GENOMIC DNA]</scope>
    <source>
        <strain evidence="12">WM001</strain>
    </source>
</reference>
<dbReference type="FunFam" id="3.30.450.30:FF:000009">
    <property type="entry name" value="Dynein light chain roadblock"/>
    <property type="match status" value="1"/>
</dbReference>
<name>A0A1R2ASK4_9CILI</name>
<dbReference type="Gene3D" id="3.30.450.30">
    <property type="entry name" value="Dynein light chain 2a, cytoplasmic"/>
    <property type="match status" value="1"/>
</dbReference>
<evidence type="ECO:0000256" key="8">
    <source>
        <dbReference type="ARBA" id="ARBA00023212"/>
    </source>
</evidence>
<evidence type="ECO:0000313" key="12">
    <source>
        <dbReference type="EMBL" id="OMJ67380.1"/>
    </source>
</evidence>
<evidence type="ECO:0000256" key="5">
    <source>
        <dbReference type="ARBA" id="ARBA00022701"/>
    </source>
</evidence>
<dbReference type="GO" id="GO:0005874">
    <property type="term" value="C:microtubule"/>
    <property type="evidence" value="ECO:0007669"/>
    <property type="project" value="UniProtKB-UniRule"/>
</dbReference>